<protein>
    <recommendedName>
        <fullName evidence="1">SpoVT-AbrB domain-containing protein</fullName>
    </recommendedName>
</protein>
<evidence type="ECO:0000259" key="1">
    <source>
        <dbReference type="Pfam" id="PF04014"/>
    </source>
</evidence>
<dbReference type="EMBL" id="PEYV01000002">
    <property type="protein sequence ID" value="PIS21936.1"/>
    <property type="molecule type" value="Genomic_DNA"/>
</dbReference>
<dbReference type="InterPro" id="IPR037914">
    <property type="entry name" value="SpoVT-AbrB_sf"/>
</dbReference>
<dbReference type="GO" id="GO:0003677">
    <property type="term" value="F:DNA binding"/>
    <property type="evidence" value="ECO:0007669"/>
    <property type="project" value="InterPro"/>
</dbReference>
<dbReference type="Proteomes" id="UP000231098">
    <property type="component" value="Unassembled WGS sequence"/>
</dbReference>
<feature type="domain" description="SpoVT-AbrB" evidence="1">
    <location>
        <begin position="16"/>
        <end position="56"/>
    </location>
</feature>
<accession>A0A2H0XAK0</accession>
<evidence type="ECO:0000313" key="3">
    <source>
        <dbReference type="Proteomes" id="UP000231098"/>
    </source>
</evidence>
<gene>
    <name evidence="2" type="ORF">COT51_00110</name>
</gene>
<reference evidence="3" key="1">
    <citation type="submission" date="2017-09" db="EMBL/GenBank/DDBJ databases">
        <title>Depth-based differentiation of microbial function through sediment-hosted aquifers and enrichment of novel symbionts in the deep terrestrial subsurface.</title>
        <authorList>
            <person name="Probst A.J."/>
            <person name="Ladd B."/>
            <person name="Jarett J.K."/>
            <person name="Geller-Mcgrath D.E."/>
            <person name="Sieber C.M.K."/>
            <person name="Emerson J.B."/>
            <person name="Anantharaman K."/>
            <person name="Thomas B.C."/>
            <person name="Malmstrom R."/>
            <person name="Stieglmeier M."/>
            <person name="Klingl A."/>
            <person name="Woyke T."/>
            <person name="Ryan C.M."/>
            <person name="Banfield J.F."/>
        </authorList>
    </citation>
    <scope>NUCLEOTIDE SEQUENCE [LARGE SCALE GENOMIC DNA]</scope>
</reference>
<dbReference type="SUPFAM" id="SSF89447">
    <property type="entry name" value="AbrB/MazE/MraZ-like"/>
    <property type="match status" value="1"/>
</dbReference>
<dbReference type="Pfam" id="PF04014">
    <property type="entry name" value="MazE_antitoxin"/>
    <property type="match status" value="1"/>
</dbReference>
<dbReference type="InterPro" id="IPR007159">
    <property type="entry name" value="SpoVT-AbrB_dom"/>
</dbReference>
<name>A0A2H0XAK0_UNCKA</name>
<organism evidence="2 3">
    <name type="scientific">candidate division WWE3 bacterium CG08_land_8_20_14_0_20_41_15</name>
    <dbReference type="NCBI Taxonomy" id="1975086"/>
    <lineage>
        <taxon>Bacteria</taxon>
        <taxon>Katanobacteria</taxon>
    </lineage>
</organism>
<dbReference type="AlphaFoldDB" id="A0A2H0XAK0"/>
<comment type="caution">
    <text evidence="2">The sequence shown here is derived from an EMBL/GenBank/DDBJ whole genome shotgun (WGS) entry which is preliminary data.</text>
</comment>
<proteinExistence type="predicted"/>
<evidence type="ECO:0000313" key="2">
    <source>
        <dbReference type="EMBL" id="PIS21936.1"/>
    </source>
</evidence>
<dbReference type="Gene3D" id="2.10.260.10">
    <property type="match status" value="1"/>
</dbReference>
<sequence>MSDRRHEDRNIRKITKIGGTSYGVTLPIEVIREFGWKEKQKVTLEINSKKKLITIRDWKD</sequence>